<dbReference type="RefSeq" id="WP_184750028.1">
    <property type="nucleotide sequence ID" value="NZ_BAAAJR010000003.1"/>
</dbReference>
<keyword evidence="2" id="KW-1185">Reference proteome</keyword>
<dbReference type="AlphaFoldDB" id="A0A7X0FNM2"/>
<sequence>MSHGITADLRSEMMRRMDDGWHLDGDRRDDEMWMIHLVHPPAWRFLLEFLNPLSWFLSPDHPTAQRRLHVWVDEAGVLHRRTTGEIPPRWRQHHSWEVPDGPIPN</sequence>
<proteinExistence type="predicted"/>
<dbReference type="EMBL" id="JACHML010000001">
    <property type="protein sequence ID" value="MBB6390819.1"/>
    <property type="molecule type" value="Genomic_DNA"/>
</dbReference>
<dbReference type="Proteomes" id="UP000537775">
    <property type="component" value="Unassembled WGS sequence"/>
</dbReference>
<reference evidence="1 2" key="1">
    <citation type="submission" date="2020-08" db="EMBL/GenBank/DDBJ databases">
        <title>Sequencing the genomes of 1000 actinobacteria strains.</title>
        <authorList>
            <person name="Klenk H.-P."/>
        </authorList>
    </citation>
    <scope>NUCLEOTIDE SEQUENCE [LARGE SCALE GENOMIC DNA]</scope>
    <source>
        <strain evidence="1 2">DSM 12511</strain>
    </source>
</reference>
<accession>A0A7X0FNM2</accession>
<organism evidence="1 2">
    <name type="scientific">Microbacterium thalassium</name>
    <dbReference type="NCBI Taxonomy" id="362649"/>
    <lineage>
        <taxon>Bacteria</taxon>
        <taxon>Bacillati</taxon>
        <taxon>Actinomycetota</taxon>
        <taxon>Actinomycetes</taxon>
        <taxon>Micrococcales</taxon>
        <taxon>Microbacteriaceae</taxon>
        <taxon>Microbacterium</taxon>
    </lineage>
</organism>
<comment type="caution">
    <text evidence="1">The sequence shown here is derived from an EMBL/GenBank/DDBJ whole genome shotgun (WGS) entry which is preliminary data.</text>
</comment>
<name>A0A7X0FNM2_9MICO</name>
<gene>
    <name evidence="1" type="ORF">HD594_001132</name>
</gene>
<protein>
    <submittedName>
        <fullName evidence="1">Uncharacterized protein</fullName>
    </submittedName>
</protein>
<evidence type="ECO:0000313" key="2">
    <source>
        <dbReference type="Proteomes" id="UP000537775"/>
    </source>
</evidence>
<evidence type="ECO:0000313" key="1">
    <source>
        <dbReference type="EMBL" id="MBB6390819.1"/>
    </source>
</evidence>